<proteinExistence type="predicted"/>
<feature type="compositionally biased region" description="Polar residues" evidence="1">
    <location>
        <begin position="159"/>
        <end position="171"/>
    </location>
</feature>
<dbReference type="InParanoid" id="A0A507BEE7"/>
<feature type="compositionally biased region" description="Low complexity" evidence="1">
    <location>
        <begin position="192"/>
        <end position="211"/>
    </location>
</feature>
<dbReference type="AlphaFoldDB" id="A0A507BEE7"/>
<name>A0A507BEE7_9PEZI</name>
<evidence type="ECO:0000313" key="2">
    <source>
        <dbReference type="EMBL" id="TPX15158.1"/>
    </source>
</evidence>
<feature type="region of interest" description="Disordered" evidence="1">
    <location>
        <begin position="192"/>
        <end position="221"/>
    </location>
</feature>
<accession>A0A507BEE7</accession>
<dbReference type="GeneID" id="41972163"/>
<protein>
    <submittedName>
        <fullName evidence="2">Uncharacterized protein</fullName>
    </submittedName>
</protein>
<feature type="region of interest" description="Disordered" evidence="1">
    <location>
        <begin position="152"/>
        <end position="171"/>
    </location>
</feature>
<feature type="region of interest" description="Disordered" evidence="1">
    <location>
        <begin position="1"/>
        <end position="45"/>
    </location>
</feature>
<sequence>MHPSSNPRYHQPGQDPSQQRRSYGGGAAADRFRPSPINTSAAAAARGMSGSAAYSGYYQDTAPNTFPAATGMPQGAMGYHQPAADYGQDARQTQGFANAYNQASMMYNVPQASTQSSVYDTSHQFSSRQPAALQMMATDVTAPYFQSEPANAAAAQGIPPQTASAGASAGVYQQGQADRSSMLQSYAGQMASMGGMGSQQQQQQASTASAADTSMEEQEYRAPGGLEEAYASYQTALKEIFQNIINGVLASASDSLLNVSDWLLSHVAELGLNMDDQSLHADRIKLWNDFNHAWLALLQKQKDMMESGQQLQRSQSLVSQESLEKMGKELVRLCDGIERHGLVDYQYGVWEEQIIAILTECLDLYETPGAGGDAAGSTSHRA</sequence>
<comment type="caution">
    <text evidence="2">The sequence shown here is derived from an EMBL/GenBank/DDBJ whole genome shotgun (WGS) entry which is preliminary data.</text>
</comment>
<evidence type="ECO:0000313" key="3">
    <source>
        <dbReference type="Proteomes" id="UP000319257"/>
    </source>
</evidence>
<dbReference type="RefSeq" id="XP_030996869.1">
    <property type="nucleotide sequence ID" value="XM_031139157.1"/>
</dbReference>
<reference evidence="2 3" key="1">
    <citation type="submission" date="2019-06" db="EMBL/GenBank/DDBJ databases">
        <title>Draft genome sequence of the filamentous fungus Phialemoniopsis curvata isolated from diesel fuel.</title>
        <authorList>
            <person name="Varaljay V.A."/>
            <person name="Lyon W.J."/>
            <person name="Crouch A.L."/>
            <person name="Drake C.E."/>
            <person name="Hollomon J.M."/>
            <person name="Nadeau L.J."/>
            <person name="Nunn H.S."/>
            <person name="Stevenson B.S."/>
            <person name="Bojanowski C.L."/>
            <person name="Crookes-Goodson W.J."/>
        </authorList>
    </citation>
    <scope>NUCLEOTIDE SEQUENCE [LARGE SCALE GENOMIC DNA]</scope>
    <source>
        <strain evidence="2 3">D216</strain>
    </source>
</reference>
<keyword evidence="3" id="KW-1185">Reference proteome</keyword>
<dbReference type="EMBL" id="SKBQ01000023">
    <property type="protein sequence ID" value="TPX15158.1"/>
    <property type="molecule type" value="Genomic_DNA"/>
</dbReference>
<feature type="compositionally biased region" description="Polar residues" evidence="1">
    <location>
        <begin position="1"/>
        <end position="21"/>
    </location>
</feature>
<dbReference type="Proteomes" id="UP000319257">
    <property type="component" value="Unassembled WGS sequence"/>
</dbReference>
<organism evidence="2 3">
    <name type="scientific">Thyridium curvatum</name>
    <dbReference type="NCBI Taxonomy" id="1093900"/>
    <lineage>
        <taxon>Eukaryota</taxon>
        <taxon>Fungi</taxon>
        <taxon>Dikarya</taxon>
        <taxon>Ascomycota</taxon>
        <taxon>Pezizomycotina</taxon>
        <taxon>Sordariomycetes</taxon>
        <taxon>Sordariomycetidae</taxon>
        <taxon>Thyridiales</taxon>
        <taxon>Thyridiaceae</taxon>
        <taxon>Thyridium</taxon>
    </lineage>
</organism>
<gene>
    <name evidence="2" type="ORF">E0L32_004716</name>
</gene>
<dbReference type="OrthoDB" id="5552418at2759"/>
<evidence type="ECO:0000256" key="1">
    <source>
        <dbReference type="SAM" id="MobiDB-lite"/>
    </source>
</evidence>